<accession>A0A6N6RLI6</accession>
<keyword evidence="6" id="KW-1185">Reference proteome</keyword>
<dbReference type="AlphaFoldDB" id="A0A6N6RLI6"/>
<dbReference type="Proteomes" id="UP000468650">
    <property type="component" value="Unassembled WGS sequence"/>
</dbReference>
<dbReference type="PROSITE" id="PS50943">
    <property type="entry name" value="HTH_CROC1"/>
    <property type="match status" value="1"/>
</dbReference>
<dbReference type="CDD" id="cd00093">
    <property type="entry name" value="HTH_XRE"/>
    <property type="match status" value="1"/>
</dbReference>
<dbReference type="Pfam" id="PF00717">
    <property type="entry name" value="Peptidase_S24"/>
    <property type="match status" value="1"/>
</dbReference>
<dbReference type="Gene3D" id="1.10.260.40">
    <property type="entry name" value="lambda repressor-like DNA-binding domains"/>
    <property type="match status" value="1"/>
</dbReference>
<evidence type="ECO:0000259" key="4">
    <source>
        <dbReference type="PROSITE" id="PS50943"/>
    </source>
</evidence>
<keyword evidence="1" id="KW-0805">Transcription regulation</keyword>
<dbReference type="OrthoDB" id="3831186at2"/>
<name>A0A6N6RLI6_9FLAO</name>
<dbReference type="Gene3D" id="2.10.109.10">
    <property type="entry name" value="Umud Fragment, subunit A"/>
    <property type="match status" value="1"/>
</dbReference>
<gene>
    <name evidence="5" type="ORF">F8C67_01475</name>
</gene>
<proteinExistence type="predicted"/>
<evidence type="ECO:0000313" key="6">
    <source>
        <dbReference type="Proteomes" id="UP000468650"/>
    </source>
</evidence>
<keyword evidence="3" id="KW-0804">Transcription</keyword>
<organism evidence="5 6">
    <name type="scientific">Phaeocystidibacter luteus</name>
    <dbReference type="NCBI Taxonomy" id="911197"/>
    <lineage>
        <taxon>Bacteria</taxon>
        <taxon>Pseudomonadati</taxon>
        <taxon>Bacteroidota</taxon>
        <taxon>Flavobacteriia</taxon>
        <taxon>Flavobacteriales</taxon>
        <taxon>Phaeocystidibacteraceae</taxon>
        <taxon>Phaeocystidibacter</taxon>
    </lineage>
</organism>
<dbReference type="CDD" id="cd06462">
    <property type="entry name" value="Peptidase_S24_S26"/>
    <property type="match status" value="1"/>
</dbReference>
<evidence type="ECO:0000256" key="1">
    <source>
        <dbReference type="ARBA" id="ARBA00023015"/>
    </source>
</evidence>
<comment type="caution">
    <text evidence="5">The sequence shown here is derived from an EMBL/GenBank/DDBJ whole genome shotgun (WGS) entry which is preliminary data.</text>
</comment>
<dbReference type="InterPro" id="IPR036286">
    <property type="entry name" value="LexA/Signal_pep-like_sf"/>
</dbReference>
<protein>
    <submittedName>
        <fullName evidence="5">Helix-turn-helix domain-containing protein</fullName>
    </submittedName>
</protein>
<dbReference type="SMART" id="SM00530">
    <property type="entry name" value="HTH_XRE"/>
    <property type="match status" value="1"/>
</dbReference>
<dbReference type="PANTHER" id="PTHR40661">
    <property type="match status" value="1"/>
</dbReference>
<evidence type="ECO:0000313" key="5">
    <source>
        <dbReference type="EMBL" id="KAB2814432.1"/>
    </source>
</evidence>
<feature type="domain" description="HTH cro/C1-type" evidence="4">
    <location>
        <begin position="8"/>
        <end position="62"/>
    </location>
</feature>
<dbReference type="InterPro" id="IPR015927">
    <property type="entry name" value="Peptidase_S24_S26A/B/C"/>
</dbReference>
<dbReference type="EMBL" id="WBVO01000001">
    <property type="protein sequence ID" value="KAB2814432.1"/>
    <property type="molecule type" value="Genomic_DNA"/>
</dbReference>
<reference evidence="5 6" key="1">
    <citation type="submission" date="2019-09" db="EMBL/GenBank/DDBJ databases">
        <title>Genomes of family Cryomorphaceae.</title>
        <authorList>
            <person name="Bowman J.P."/>
        </authorList>
    </citation>
    <scope>NUCLEOTIDE SEQUENCE [LARGE SCALE GENOMIC DNA]</scope>
    <source>
        <strain evidence="5 6">LMG 25704</strain>
    </source>
</reference>
<dbReference type="Pfam" id="PF01381">
    <property type="entry name" value="HTH_3"/>
    <property type="match status" value="1"/>
</dbReference>
<dbReference type="InterPro" id="IPR010982">
    <property type="entry name" value="Lambda_DNA-bd_dom_sf"/>
</dbReference>
<sequence>MHYLASNLKHLRKLKSLTQAQLAEKVGLKRSLIGAYEEGRSEPKLATILHFSQFFEVDVDTLVRVDISTEGGAKSGKPDSTGSSLRILPIAIDRETDREMSTLVPVKASAGYLNGYGDVDYIEQLPRFDLPFPELSNDRSYRVFQIKGDSMLPVPPGSYIICTYVQDWSDVRNDECYVLVTRSEGVVYKRIINELSKGVFKLKSDNPEYDTYEVPVYDVVEVWKAVGFTSFEIPEGGLVNADLSVLAESLKRIQSDVTDIKRKMN</sequence>
<dbReference type="GO" id="GO:0003677">
    <property type="term" value="F:DNA binding"/>
    <property type="evidence" value="ECO:0007669"/>
    <property type="project" value="UniProtKB-KW"/>
</dbReference>
<keyword evidence="2" id="KW-0238">DNA-binding</keyword>
<dbReference type="RefSeq" id="WP_151666012.1">
    <property type="nucleotide sequence ID" value="NZ_WBVO01000001.1"/>
</dbReference>
<dbReference type="SUPFAM" id="SSF47413">
    <property type="entry name" value="lambda repressor-like DNA-binding domains"/>
    <property type="match status" value="1"/>
</dbReference>
<evidence type="ECO:0000256" key="3">
    <source>
        <dbReference type="ARBA" id="ARBA00023163"/>
    </source>
</evidence>
<dbReference type="PANTHER" id="PTHR40661:SF3">
    <property type="entry name" value="FELS-1 PROPHAGE TRANSCRIPTIONAL REGULATOR"/>
    <property type="match status" value="1"/>
</dbReference>
<dbReference type="InterPro" id="IPR001387">
    <property type="entry name" value="Cro/C1-type_HTH"/>
</dbReference>
<evidence type="ECO:0000256" key="2">
    <source>
        <dbReference type="ARBA" id="ARBA00023125"/>
    </source>
</evidence>
<dbReference type="SUPFAM" id="SSF51306">
    <property type="entry name" value="LexA/Signal peptidase"/>
    <property type="match status" value="1"/>
</dbReference>